<gene>
    <name evidence="1" type="ORF">MGAL_10B031716</name>
</gene>
<dbReference type="AlphaFoldDB" id="A0A8B6D277"/>
<name>A0A8B6D277_MYTGA</name>
<comment type="caution">
    <text evidence="1">The sequence shown here is derived from an EMBL/GenBank/DDBJ whole genome shotgun (WGS) entry which is preliminary data.</text>
</comment>
<evidence type="ECO:0000313" key="2">
    <source>
        <dbReference type="Proteomes" id="UP000596742"/>
    </source>
</evidence>
<protein>
    <submittedName>
        <fullName evidence="1">Uncharacterized protein</fullName>
    </submittedName>
</protein>
<sequence length="105" mass="11893">MFHIGRGGQERTGKDTFLEMENKEILTVVQPTDNLATFHGGQDKTDPEQLTDNLEIVHGGQDKTETKMFSDTENKLTVIPLDKTSTDQLMNRDRLSETKNNEILT</sequence>
<keyword evidence="2" id="KW-1185">Reference proteome</keyword>
<evidence type="ECO:0000313" key="1">
    <source>
        <dbReference type="EMBL" id="VDI12881.1"/>
    </source>
</evidence>
<dbReference type="EMBL" id="UYJE01002691">
    <property type="protein sequence ID" value="VDI12881.1"/>
    <property type="molecule type" value="Genomic_DNA"/>
</dbReference>
<feature type="non-terminal residue" evidence="1">
    <location>
        <position position="105"/>
    </location>
</feature>
<accession>A0A8B6D277</accession>
<organism evidence="1 2">
    <name type="scientific">Mytilus galloprovincialis</name>
    <name type="common">Mediterranean mussel</name>
    <dbReference type="NCBI Taxonomy" id="29158"/>
    <lineage>
        <taxon>Eukaryota</taxon>
        <taxon>Metazoa</taxon>
        <taxon>Spiralia</taxon>
        <taxon>Lophotrochozoa</taxon>
        <taxon>Mollusca</taxon>
        <taxon>Bivalvia</taxon>
        <taxon>Autobranchia</taxon>
        <taxon>Pteriomorphia</taxon>
        <taxon>Mytilida</taxon>
        <taxon>Mytiloidea</taxon>
        <taxon>Mytilidae</taxon>
        <taxon>Mytilinae</taxon>
        <taxon>Mytilus</taxon>
    </lineage>
</organism>
<reference evidence="1" key="1">
    <citation type="submission" date="2018-11" db="EMBL/GenBank/DDBJ databases">
        <authorList>
            <person name="Alioto T."/>
            <person name="Alioto T."/>
        </authorList>
    </citation>
    <scope>NUCLEOTIDE SEQUENCE</scope>
</reference>
<dbReference type="Proteomes" id="UP000596742">
    <property type="component" value="Unassembled WGS sequence"/>
</dbReference>
<dbReference type="OrthoDB" id="6077919at2759"/>
<proteinExistence type="predicted"/>